<reference evidence="3" key="1">
    <citation type="submission" date="2016-04" db="EMBL/GenBank/DDBJ databases">
        <authorList>
            <person name="Evans L.H."/>
            <person name="Alamgir A."/>
            <person name="Owens N."/>
            <person name="Weber N.D."/>
            <person name="Virtaneva K."/>
            <person name="Barbian K."/>
            <person name="Babar A."/>
            <person name="Rosenke K."/>
        </authorList>
    </citation>
    <scope>NUCLEOTIDE SEQUENCE [LARGE SCALE GENOMIC DNA]</scope>
    <source>
        <strain evidence="3">CBS 101.48</strain>
    </source>
</reference>
<feature type="compositionally biased region" description="Acidic residues" evidence="2">
    <location>
        <begin position="435"/>
        <end position="446"/>
    </location>
</feature>
<dbReference type="InterPro" id="IPR006941">
    <property type="entry name" value="RNase_CAF1"/>
</dbReference>
<evidence type="ECO:0000256" key="2">
    <source>
        <dbReference type="SAM" id="MobiDB-lite"/>
    </source>
</evidence>
<evidence type="ECO:0000256" key="1">
    <source>
        <dbReference type="ARBA" id="ARBA00008372"/>
    </source>
</evidence>
<accession>A0A163K6A4</accession>
<dbReference type="STRING" id="4829.A0A163K6A4"/>
<dbReference type="PANTHER" id="PTHR15092">
    <property type="entry name" value="POLY A -SPECIFIC RIBONUCLEASE/TARGET OF EGR1, MEMBER 1"/>
    <property type="match status" value="1"/>
</dbReference>
<comment type="similarity">
    <text evidence="1">Belongs to the CAF1 family.</text>
</comment>
<name>A0A163K6A4_ABSGL</name>
<gene>
    <name evidence="3" type="primary">ABSGL_10499.1 scaffold 12026</name>
</gene>
<evidence type="ECO:0000313" key="3">
    <source>
        <dbReference type="EMBL" id="SAM04633.1"/>
    </source>
</evidence>
<dbReference type="PANTHER" id="PTHR15092:SF22">
    <property type="entry name" value="POLY(A)-SPECIFIC RIBONUCLEASE PNLDC1"/>
    <property type="match status" value="1"/>
</dbReference>
<feature type="compositionally biased region" description="Acidic residues" evidence="2">
    <location>
        <begin position="406"/>
        <end position="417"/>
    </location>
</feature>
<feature type="region of interest" description="Disordered" evidence="2">
    <location>
        <begin position="402"/>
        <end position="446"/>
    </location>
</feature>
<protein>
    <submittedName>
        <fullName evidence="3">Uncharacterized protein</fullName>
    </submittedName>
</protein>
<dbReference type="Gene3D" id="3.30.1370.50">
    <property type="entry name" value="R3H-like domain"/>
    <property type="match status" value="1"/>
</dbReference>
<proteinExistence type="inferred from homology"/>
<dbReference type="Pfam" id="PF04857">
    <property type="entry name" value="CAF1"/>
    <property type="match status" value="1"/>
</dbReference>
<dbReference type="EMBL" id="LT554414">
    <property type="protein sequence ID" value="SAM04633.1"/>
    <property type="molecule type" value="Genomic_DNA"/>
</dbReference>
<dbReference type="OrthoDB" id="1432093at2759"/>
<keyword evidence="4" id="KW-1185">Reference proteome</keyword>
<dbReference type="Proteomes" id="UP000078561">
    <property type="component" value="Unassembled WGS sequence"/>
</dbReference>
<dbReference type="OMA" id="LTTCHED"/>
<dbReference type="AlphaFoldDB" id="A0A163K6A4"/>
<evidence type="ECO:0000313" key="4">
    <source>
        <dbReference type="Proteomes" id="UP000078561"/>
    </source>
</evidence>
<dbReference type="InterPro" id="IPR012337">
    <property type="entry name" value="RNaseH-like_sf"/>
</dbReference>
<dbReference type="GO" id="GO:0000175">
    <property type="term" value="F:3'-5'-RNA exonuclease activity"/>
    <property type="evidence" value="ECO:0007669"/>
    <property type="project" value="TreeGrafter"/>
</dbReference>
<dbReference type="InParanoid" id="A0A163K6A4"/>
<dbReference type="SUPFAM" id="SSF53098">
    <property type="entry name" value="Ribonuclease H-like"/>
    <property type="match status" value="1"/>
</dbReference>
<dbReference type="InterPro" id="IPR036867">
    <property type="entry name" value="R3H_dom_sf"/>
</dbReference>
<dbReference type="InterPro" id="IPR036397">
    <property type="entry name" value="RNaseH_sf"/>
</dbReference>
<dbReference type="InterPro" id="IPR051181">
    <property type="entry name" value="CAF1_poly(A)_ribonucleases"/>
</dbReference>
<sequence>MEVSRQEFAKKMPMVKAAIDECDFMAIDTELSVESCYLPFRNLEIGLHRPGTGKRIETRDFRYNEYKEASERFAIIQFGLCTFKWDEPSGRYIAKAFNFPIFPTSFAGGRSQPNRVFHVQAQAFDFLAKQAFDFNKVRTSDSKEGFKSITYPPLPLYNKINAWIESTAQKKLVDKDGINIHATNGYQRRLVYQEVRNKFEGLVAEGRRGYIRVIRLTKEQEVERNKEREEQFKVDCENAVGFRKVIDWISESKKPLVGHNMLLDMCHIIGQFMQPLPDSKEEFKTLAKRLFPIMIDTKHIAISTPEMAEIADGATDLENMRFETSREAFKNPRVDMDWEFPRYLEEKAHEAGYDAYMTGTVFIKMVSFLGKNKELESPIIQPAFSIDLSSAFIIIESRRNPKETVPEVDETETVEPEEEKRQDEVVSADNGGWDTEPDDDVDPNWTIDDEEVYNYGSTWVRLLEDNGEPTPLLASIANKAALVRAAFHYFDFTKEEQGIIKQSNTFVLHLNQQALSDNETATKLLGEFGPFIVEPIGDKVTLVVYERPLADRNVVQQGLTESLKTAVAGGVRVDSVVDYLV</sequence>
<organism evidence="3">
    <name type="scientific">Absidia glauca</name>
    <name type="common">Pin mould</name>
    <dbReference type="NCBI Taxonomy" id="4829"/>
    <lineage>
        <taxon>Eukaryota</taxon>
        <taxon>Fungi</taxon>
        <taxon>Fungi incertae sedis</taxon>
        <taxon>Mucoromycota</taxon>
        <taxon>Mucoromycotina</taxon>
        <taxon>Mucoromycetes</taxon>
        <taxon>Mucorales</taxon>
        <taxon>Cunninghamellaceae</taxon>
        <taxon>Absidia</taxon>
    </lineage>
</organism>
<dbReference type="Gene3D" id="3.30.420.10">
    <property type="entry name" value="Ribonuclease H-like superfamily/Ribonuclease H"/>
    <property type="match status" value="1"/>
</dbReference>
<dbReference type="GO" id="GO:0003723">
    <property type="term" value="F:RNA binding"/>
    <property type="evidence" value="ECO:0007669"/>
    <property type="project" value="TreeGrafter"/>
</dbReference>